<gene>
    <name evidence="1" type="ORF">GCM10022200_11440</name>
</gene>
<sequence length="82" mass="8644">MRVIRIAAAYSWSMNGSACSSNWVRASEACEVESDIMGQSTAARPVTRVSGSTAVRSFRSSVAIIVLHSGGRVAILCVRAAL</sequence>
<evidence type="ECO:0008006" key="3">
    <source>
        <dbReference type="Google" id="ProtNLM"/>
    </source>
</evidence>
<organism evidence="1 2">
    <name type="scientific">Microbacterium awajiense</name>
    <dbReference type="NCBI Taxonomy" id="415214"/>
    <lineage>
        <taxon>Bacteria</taxon>
        <taxon>Bacillati</taxon>
        <taxon>Actinomycetota</taxon>
        <taxon>Actinomycetes</taxon>
        <taxon>Micrococcales</taxon>
        <taxon>Microbacteriaceae</taxon>
        <taxon>Microbacterium</taxon>
    </lineage>
</organism>
<dbReference type="Proteomes" id="UP001501697">
    <property type="component" value="Unassembled WGS sequence"/>
</dbReference>
<keyword evidence="2" id="KW-1185">Reference proteome</keyword>
<name>A0ABP7AEF1_9MICO</name>
<dbReference type="EMBL" id="BAAAYU010000003">
    <property type="protein sequence ID" value="GAA3630427.1"/>
    <property type="molecule type" value="Genomic_DNA"/>
</dbReference>
<proteinExistence type="predicted"/>
<comment type="caution">
    <text evidence="1">The sequence shown here is derived from an EMBL/GenBank/DDBJ whole genome shotgun (WGS) entry which is preliminary data.</text>
</comment>
<evidence type="ECO:0000313" key="2">
    <source>
        <dbReference type="Proteomes" id="UP001501697"/>
    </source>
</evidence>
<accession>A0ABP7AEF1</accession>
<reference evidence="2" key="1">
    <citation type="journal article" date="2019" name="Int. J. Syst. Evol. Microbiol.">
        <title>The Global Catalogue of Microorganisms (GCM) 10K type strain sequencing project: providing services to taxonomists for standard genome sequencing and annotation.</title>
        <authorList>
            <consortium name="The Broad Institute Genomics Platform"/>
            <consortium name="The Broad Institute Genome Sequencing Center for Infectious Disease"/>
            <person name="Wu L."/>
            <person name="Ma J."/>
        </authorList>
    </citation>
    <scope>NUCLEOTIDE SEQUENCE [LARGE SCALE GENOMIC DNA]</scope>
    <source>
        <strain evidence="2">JCM 16544</strain>
    </source>
</reference>
<protein>
    <recommendedName>
        <fullName evidence="3">Secreted protein</fullName>
    </recommendedName>
</protein>
<evidence type="ECO:0000313" key="1">
    <source>
        <dbReference type="EMBL" id="GAA3630427.1"/>
    </source>
</evidence>